<reference evidence="2" key="1">
    <citation type="journal article" date="2010" name="Genome Res.">
        <title>Population genomic sequencing of Coccidioides fungi reveals recent hybridization and transposon control.</title>
        <authorList>
            <person name="Neafsey D.E."/>
            <person name="Barker B.M."/>
            <person name="Sharpton T.J."/>
            <person name="Stajich J.E."/>
            <person name="Park D.J."/>
            <person name="Whiston E."/>
            <person name="Hung C.-Y."/>
            <person name="McMahan C."/>
            <person name="White J."/>
            <person name="Sykes S."/>
            <person name="Heiman D."/>
            <person name="Young S."/>
            <person name="Zeng Q."/>
            <person name="Abouelleil A."/>
            <person name="Aftuck L."/>
            <person name="Bessette D."/>
            <person name="Brown A."/>
            <person name="FitzGerald M."/>
            <person name="Lui A."/>
            <person name="Macdonald J.P."/>
            <person name="Priest M."/>
            <person name="Orbach M.J."/>
            <person name="Galgiani J.N."/>
            <person name="Kirkland T.N."/>
            <person name="Cole G.T."/>
            <person name="Birren B.W."/>
            <person name="Henn M.R."/>
            <person name="Taylor J.W."/>
            <person name="Rounsley S.D."/>
        </authorList>
    </citation>
    <scope>NUCLEOTIDE SEQUENCE [LARGE SCALE GENOMIC DNA]</scope>
    <source>
        <strain evidence="2">RMSCC 2394</strain>
    </source>
</reference>
<gene>
    <name evidence="1" type="ORF">CIRG_02388</name>
</gene>
<evidence type="ECO:0000313" key="1">
    <source>
        <dbReference type="EMBL" id="KMP02696.1"/>
    </source>
</evidence>
<protein>
    <submittedName>
        <fullName evidence="1">Uncharacterized protein</fullName>
    </submittedName>
</protein>
<dbReference type="AlphaFoldDB" id="A0A0J6Y245"/>
<sequence length="161" mass="18328">MEENGRWWVKRDGPSNLKVAFGSQLCPVVFEICWSSSLEISQEITRAIHLQVDTAQEREQMLFKRVAYNRPFNMFRCGFEDIDEPTISAFRGWLSHARFEPPDEIFSDGPPPSIPASSTSLFNGQLAHWILRRVNNHRRTTLPRVSGSATLVALSQVKPAN</sequence>
<proteinExistence type="predicted"/>
<evidence type="ECO:0000313" key="2">
    <source>
        <dbReference type="Proteomes" id="UP000054565"/>
    </source>
</evidence>
<dbReference type="Proteomes" id="UP000054565">
    <property type="component" value="Unassembled WGS sequence"/>
</dbReference>
<dbReference type="EMBL" id="DS028094">
    <property type="protein sequence ID" value="KMP02696.1"/>
    <property type="molecule type" value="Genomic_DNA"/>
</dbReference>
<name>A0A0J6Y245_COCIT</name>
<organism evidence="1 2">
    <name type="scientific">Coccidioides immitis RMSCC 2394</name>
    <dbReference type="NCBI Taxonomy" id="404692"/>
    <lineage>
        <taxon>Eukaryota</taxon>
        <taxon>Fungi</taxon>
        <taxon>Dikarya</taxon>
        <taxon>Ascomycota</taxon>
        <taxon>Pezizomycotina</taxon>
        <taxon>Eurotiomycetes</taxon>
        <taxon>Eurotiomycetidae</taxon>
        <taxon>Onygenales</taxon>
        <taxon>Onygenaceae</taxon>
        <taxon>Coccidioides</taxon>
    </lineage>
</organism>
<accession>A0A0J6Y245</accession>